<accession>A0A9J5XZ06</accession>
<feature type="domain" description="CCHC-type" evidence="1">
    <location>
        <begin position="99"/>
        <end position="115"/>
    </location>
</feature>
<dbReference type="GO" id="GO:0003676">
    <property type="term" value="F:nucleic acid binding"/>
    <property type="evidence" value="ECO:0007669"/>
    <property type="project" value="InterPro"/>
</dbReference>
<dbReference type="SMART" id="SM00343">
    <property type="entry name" value="ZnF_C2HC"/>
    <property type="match status" value="2"/>
</dbReference>
<evidence type="ECO:0000313" key="2">
    <source>
        <dbReference type="EMBL" id="KAG5592978.1"/>
    </source>
</evidence>
<dbReference type="SUPFAM" id="SSF57756">
    <property type="entry name" value="Retrovirus zinc finger-like domains"/>
    <property type="match status" value="1"/>
</dbReference>
<name>A0A9J5XZ06_SOLCO</name>
<dbReference type="Proteomes" id="UP000824120">
    <property type="component" value="Chromosome 8"/>
</dbReference>
<evidence type="ECO:0000259" key="1">
    <source>
        <dbReference type="SMART" id="SM00343"/>
    </source>
</evidence>
<evidence type="ECO:0000313" key="3">
    <source>
        <dbReference type="Proteomes" id="UP000824120"/>
    </source>
</evidence>
<keyword evidence="3" id="KW-1185">Reference proteome</keyword>
<protein>
    <recommendedName>
        <fullName evidence="1">CCHC-type domain-containing protein</fullName>
    </recommendedName>
</protein>
<dbReference type="InterPro" id="IPR036875">
    <property type="entry name" value="Znf_CCHC_sf"/>
</dbReference>
<dbReference type="InterPro" id="IPR001878">
    <property type="entry name" value="Znf_CCHC"/>
</dbReference>
<dbReference type="EMBL" id="JACXVP010000008">
    <property type="protein sequence ID" value="KAG5592978.1"/>
    <property type="molecule type" value="Genomic_DNA"/>
</dbReference>
<proteinExistence type="predicted"/>
<gene>
    <name evidence="2" type="ORF">H5410_043492</name>
</gene>
<dbReference type="AlphaFoldDB" id="A0A9J5XZ06"/>
<comment type="caution">
    <text evidence="2">The sequence shown here is derived from an EMBL/GenBank/DDBJ whole genome shotgun (WGS) entry which is preliminary data.</text>
</comment>
<dbReference type="GO" id="GO:0008270">
    <property type="term" value="F:zinc ion binding"/>
    <property type="evidence" value="ECO:0007669"/>
    <property type="project" value="InterPro"/>
</dbReference>
<sequence length="154" mass="17265">MHQCTLVNCALDFFVVHSISRFLPFFVISMGDSGTGNQLGTITATTTIDHLHPLFVSIDAPGSLSIISPENLAPTTLFTNKFESVTQKQQKKPYNPHALCEFCNVKGHLKIDCLKLKKCDFCHKTGHLKTNCYKLIGYPPHYKGRRDHVVAVYN</sequence>
<feature type="domain" description="CCHC-type" evidence="1">
    <location>
        <begin position="118"/>
        <end position="134"/>
    </location>
</feature>
<reference evidence="2 3" key="1">
    <citation type="submission" date="2020-09" db="EMBL/GenBank/DDBJ databases">
        <title>De no assembly of potato wild relative species, Solanum commersonii.</title>
        <authorList>
            <person name="Cho K."/>
        </authorList>
    </citation>
    <scope>NUCLEOTIDE SEQUENCE [LARGE SCALE GENOMIC DNA]</scope>
    <source>
        <strain evidence="2">LZ3.2</strain>
        <tissue evidence="2">Leaf</tissue>
    </source>
</reference>
<dbReference type="OrthoDB" id="1224738at2759"/>
<organism evidence="2 3">
    <name type="scientific">Solanum commersonii</name>
    <name type="common">Commerson's wild potato</name>
    <name type="synonym">Commerson's nightshade</name>
    <dbReference type="NCBI Taxonomy" id="4109"/>
    <lineage>
        <taxon>Eukaryota</taxon>
        <taxon>Viridiplantae</taxon>
        <taxon>Streptophyta</taxon>
        <taxon>Embryophyta</taxon>
        <taxon>Tracheophyta</taxon>
        <taxon>Spermatophyta</taxon>
        <taxon>Magnoliopsida</taxon>
        <taxon>eudicotyledons</taxon>
        <taxon>Gunneridae</taxon>
        <taxon>Pentapetalae</taxon>
        <taxon>asterids</taxon>
        <taxon>lamiids</taxon>
        <taxon>Solanales</taxon>
        <taxon>Solanaceae</taxon>
        <taxon>Solanoideae</taxon>
        <taxon>Solaneae</taxon>
        <taxon>Solanum</taxon>
    </lineage>
</organism>
<dbReference type="Gene3D" id="4.10.60.10">
    <property type="entry name" value="Zinc finger, CCHC-type"/>
    <property type="match status" value="1"/>
</dbReference>